<name>A0ACC3NNU6_9PEZI</name>
<organism evidence="1 2">
    <name type="scientific">Vermiconidia calcicola</name>
    <dbReference type="NCBI Taxonomy" id="1690605"/>
    <lineage>
        <taxon>Eukaryota</taxon>
        <taxon>Fungi</taxon>
        <taxon>Dikarya</taxon>
        <taxon>Ascomycota</taxon>
        <taxon>Pezizomycotina</taxon>
        <taxon>Dothideomycetes</taxon>
        <taxon>Dothideomycetidae</taxon>
        <taxon>Mycosphaerellales</taxon>
        <taxon>Extremaceae</taxon>
        <taxon>Vermiconidia</taxon>
    </lineage>
</organism>
<dbReference type="EMBL" id="JAUTXU010000023">
    <property type="protein sequence ID" value="KAK3720137.1"/>
    <property type="molecule type" value="Genomic_DNA"/>
</dbReference>
<dbReference type="Proteomes" id="UP001281147">
    <property type="component" value="Unassembled WGS sequence"/>
</dbReference>
<keyword evidence="2" id="KW-1185">Reference proteome</keyword>
<comment type="caution">
    <text evidence="1">The sequence shown here is derived from an EMBL/GenBank/DDBJ whole genome shotgun (WGS) entry which is preliminary data.</text>
</comment>
<evidence type="ECO:0000313" key="2">
    <source>
        <dbReference type="Proteomes" id="UP001281147"/>
    </source>
</evidence>
<protein>
    <submittedName>
        <fullName evidence="1">Uncharacterized protein</fullName>
    </submittedName>
</protein>
<evidence type="ECO:0000313" key="1">
    <source>
        <dbReference type="EMBL" id="KAK3720137.1"/>
    </source>
</evidence>
<gene>
    <name evidence="1" type="ORF">LTR37_003961</name>
</gene>
<sequence>MADKDFTPREMEIMAKAWNCFTEEPKVNYEKLAEQTGMTNPRSASNAWAAIKKKIAVKGGITKDKDSNGTAENGGSEAGTPKPKPTPRKRGKKADAEDGDGASPTKKKKATPKKKAAKSEDMVGEDEDAVGSPNGVVKAEEGEDDLTG</sequence>
<reference evidence="1" key="1">
    <citation type="submission" date="2023-07" db="EMBL/GenBank/DDBJ databases">
        <title>Black Yeasts Isolated from many extreme environments.</title>
        <authorList>
            <person name="Coleine C."/>
            <person name="Stajich J.E."/>
            <person name="Selbmann L."/>
        </authorList>
    </citation>
    <scope>NUCLEOTIDE SEQUENCE</scope>
    <source>
        <strain evidence="1">CCFEE 5714</strain>
    </source>
</reference>
<proteinExistence type="predicted"/>
<accession>A0ACC3NNU6</accession>